<dbReference type="PROSITE" id="PS51257">
    <property type="entry name" value="PROKAR_LIPOPROTEIN"/>
    <property type="match status" value="1"/>
</dbReference>
<proteinExistence type="predicted"/>
<dbReference type="EMBL" id="BAABIA010000002">
    <property type="protein sequence ID" value="GAA5135035.1"/>
    <property type="molecule type" value="Genomic_DNA"/>
</dbReference>
<feature type="compositionally biased region" description="Low complexity" evidence="1">
    <location>
        <begin position="26"/>
        <end position="50"/>
    </location>
</feature>
<gene>
    <name evidence="2" type="ORF">GCM10023213_07630</name>
</gene>
<keyword evidence="3" id="KW-1185">Reference proteome</keyword>
<evidence type="ECO:0000313" key="2">
    <source>
        <dbReference type="EMBL" id="GAA5135035.1"/>
    </source>
</evidence>
<name>A0ABP9NWH4_9BACT</name>
<reference evidence="3" key="1">
    <citation type="journal article" date="2019" name="Int. J. Syst. Evol. Microbiol.">
        <title>The Global Catalogue of Microorganisms (GCM) 10K type strain sequencing project: providing services to taxonomists for standard genome sequencing and annotation.</title>
        <authorList>
            <consortium name="The Broad Institute Genomics Platform"/>
            <consortium name="The Broad Institute Genome Sequencing Center for Infectious Disease"/>
            <person name="Wu L."/>
            <person name="Ma J."/>
        </authorList>
    </citation>
    <scope>NUCLEOTIDE SEQUENCE [LARGE SCALE GENOMIC DNA]</scope>
    <source>
        <strain evidence="3">JCM 18053</strain>
    </source>
</reference>
<comment type="caution">
    <text evidence="2">The sequence shown here is derived from an EMBL/GenBank/DDBJ whole genome shotgun (WGS) entry which is preliminary data.</text>
</comment>
<dbReference type="RefSeq" id="WP_345735042.1">
    <property type="nucleotide sequence ID" value="NZ_BAABIA010000002.1"/>
</dbReference>
<protein>
    <recommendedName>
        <fullName evidence="4">Lipoprotein</fullName>
    </recommendedName>
</protein>
<evidence type="ECO:0000313" key="3">
    <source>
        <dbReference type="Proteomes" id="UP001499852"/>
    </source>
</evidence>
<dbReference type="Proteomes" id="UP001499852">
    <property type="component" value="Unassembled WGS sequence"/>
</dbReference>
<evidence type="ECO:0008006" key="4">
    <source>
        <dbReference type="Google" id="ProtNLM"/>
    </source>
</evidence>
<accession>A0ABP9NWH4</accession>
<feature type="region of interest" description="Disordered" evidence="1">
    <location>
        <begin position="26"/>
        <end position="56"/>
    </location>
</feature>
<organism evidence="2 3">
    <name type="scientific">Prosthecobacter algae</name>
    <dbReference type="NCBI Taxonomy" id="1144682"/>
    <lineage>
        <taxon>Bacteria</taxon>
        <taxon>Pseudomonadati</taxon>
        <taxon>Verrucomicrobiota</taxon>
        <taxon>Verrucomicrobiia</taxon>
        <taxon>Verrucomicrobiales</taxon>
        <taxon>Verrucomicrobiaceae</taxon>
        <taxon>Prosthecobacter</taxon>
    </lineage>
</organism>
<evidence type="ECO:0000256" key="1">
    <source>
        <dbReference type="SAM" id="MobiDB-lite"/>
    </source>
</evidence>
<sequence>MRTTSNFLLVATLGIAVGLTSCGTAPEEPAANSGSPASATSAAPATNNAGDITDPNQAVNRSHFSKAAAQIQDGVTTKRDVIRKLGLMYKKGTDATGRATATWTFKQSKSTAKSFIPGSAFIPGALLTYYQSVSIVLDANEVVTSHSFLESTQEKTGLGFSYGS</sequence>